<feature type="signal peptide" evidence="1">
    <location>
        <begin position="1"/>
        <end position="23"/>
    </location>
</feature>
<dbReference type="SUPFAM" id="SSF49478">
    <property type="entry name" value="Cna protein B-type domain"/>
    <property type="match status" value="1"/>
</dbReference>
<evidence type="ECO:0000256" key="1">
    <source>
        <dbReference type="SAM" id="SignalP"/>
    </source>
</evidence>
<feature type="chain" id="PRO_5011475481" evidence="1">
    <location>
        <begin position="24"/>
        <end position="271"/>
    </location>
</feature>
<sequence length="271" mass="29741">MPSVRVLALGFLAAFCLAFPARAHDYWLEFSPLSPAAGGALALSLWVGEDFTAEAQKAMERRRLVSLRQITALGELDLLAQARDGAAPFLDLRLGGAGGYLFGLERDASHIELKPLKFNRYLRHEGLGAAFAERKRAGERWQPGRERYTRYLKSFVQVGDPVDGVSTRVLGHRLELVPDRDLAAVRPGDRLGVQLQFLGEPLAGATVEAFARGRDGRVVAQAATTDADGRARFTVAASGPWLLRAVHMRRCAGCKDADWESFWSSYGFAVR</sequence>
<dbReference type="EMBL" id="FOMX01000009">
    <property type="protein sequence ID" value="SFE14313.1"/>
    <property type="molecule type" value="Genomic_DNA"/>
</dbReference>
<name>A0A1I1Y872_9BACT</name>
<dbReference type="RefSeq" id="WP_170135958.1">
    <property type="nucleotide sequence ID" value="NZ_FOMX01000009.1"/>
</dbReference>
<evidence type="ECO:0000313" key="2">
    <source>
        <dbReference type="EMBL" id="SFE14313.1"/>
    </source>
</evidence>
<keyword evidence="3" id="KW-1185">Reference proteome</keyword>
<dbReference type="InterPro" id="IPR019613">
    <property type="entry name" value="DUF4198"/>
</dbReference>
<reference evidence="3" key="1">
    <citation type="submission" date="2016-10" db="EMBL/GenBank/DDBJ databases">
        <authorList>
            <person name="Varghese N."/>
            <person name="Submissions S."/>
        </authorList>
    </citation>
    <scope>NUCLEOTIDE SEQUENCE [LARGE SCALE GENOMIC DNA]</scope>
    <source>
        <strain evidence="3">ATCC 25963</strain>
    </source>
</reference>
<evidence type="ECO:0000313" key="3">
    <source>
        <dbReference type="Proteomes" id="UP000199400"/>
    </source>
</evidence>
<dbReference type="Proteomes" id="UP000199400">
    <property type="component" value="Unassembled WGS sequence"/>
</dbReference>
<dbReference type="STRING" id="54.SAMN02745121_03150"/>
<organism evidence="2 3">
    <name type="scientific">Nannocystis exedens</name>
    <dbReference type="NCBI Taxonomy" id="54"/>
    <lineage>
        <taxon>Bacteria</taxon>
        <taxon>Pseudomonadati</taxon>
        <taxon>Myxococcota</taxon>
        <taxon>Polyangia</taxon>
        <taxon>Nannocystales</taxon>
        <taxon>Nannocystaceae</taxon>
        <taxon>Nannocystis</taxon>
    </lineage>
</organism>
<dbReference type="AlphaFoldDB" id="A0A1I1Y872"/>
<keyword evidence="1" id="KW-0732">Signal</keyword>
<dbReference type="Pfam" id="PF10670">
    <property type="entry name" value="DUF4198"/>
    <property type="match status" value="1"/>
</dbReference>
<accession>A0A1I1Y872</accession>
<gene>
    <name evidence="2" type="ORF">SAMN02745121_03150</name>
</gene>
<protein>
    <submittedName>
        <fullName evidence="2">Uncharacterized conserved protein, contains GH25 family domain</fullName>
    </submittedName>
</protein>
<proteinExistence type="predicted"/>